<dbReference type="EMBL" id="KZ819637">
    <property type="protein sequence ID" value="PWN89209.1"/>
    <property type="molecule type" value="Genomic_DNA"/>
</dbReference>
<dbReference type="InterPro" id="IPR001926">
    <property type="entry name" value="TrpB-like_PALP"/>
</dbReference>
<comment type="cofactor">
    <cofactor evidence="1">
        <name>Ca(2+)</name>
        <dbReference type="ChEBI" id="CHEBI:29108"/>
    </cofactor>
</comment>
<proteinExistence type="inferred from homology"/>
<evidence type="ECO:0000256" key="6">
    <source>
        <dbReference type="ARBA" id="ARBA00022842"/>
    </source>
</evidence>
<evidence type="ECO:0000256" key="3">
    <source>
        <dbReference type="ARBA" id="ARBA00001936"/>
    </source>
</evidence>
<keyword evidence="8" id="KW-0456">Lyase</keyword>
<gene>
    <name evidence="11" type="ORF">FA10DRAFT_267792</name>
</gene>
<dbReference type="PANTHER" id="PTHR43050:SF1">
    <property type="entry name" value="SERINE RACEMASE"/>
    <property type="match status" value="1"/>
</dbReference>
<evidence type="ECO:0000256" key="8">
    <source>
        <dbReference type="ARBA" id="ARBA00023239"/>
    </source>
</evidence>
<dbReference type="GO" id="GO:0018114">
    <property type="term" value="F:threonine racemase activity"/>
    <property type="evidence" value="ECO:0007669"/>
    <property type="project" value="TreeGrafter"/>
</dbReference>
<keyword evidence="7" id="KW-0663">Pyridoxal phosphate</keyword>
<evidence type="ECO:0000256" key="2">
    <source>
        <dbReference type="ARBA" id="ARBA00001933"/>
    </source>
</evidence>
<dbReference type="PANTHER" id="PTHR43050">
    <property type="entry name" value="SERINE / THREONINE RACEMASE FAMILY MEMBER"/>
    <property type="match status" value="1"/>
</dbReference>
<feature type="domain" description="Tryptophan synthase beta chain-like PALP" evidence="10">
    <location>
        <begin position="231"/>
        <end position="353"/>
    </location>
</feature>
<evidence type="ECO:0000313" key="12">
    <source>
        <dbReference type="Proteomes" id="UP000245768"/>
    </source>
</evidence>
<dbReference type="InterPro" id="IPR036052">
    <property type="entry name" value="TrpB-like_PALP_sf"/>
</dbReference>
<dbReference type="InParanoid" id="A0A316YJ21"/>
<feature type="region of interest" description="Disordered" evidence="9">
    <location>
        <begin position="205"/>
        <end position="224"/>
    </location>
</feature>
<evidence type="ECO:0000256" key="1">
    <source>
        <dbReference type="ARBA" id="ARBA00001913"/>
    </source>
</evidence>
<evidence type="ECO:0000256" key="9">
    <source>
        <dbReference type="SAM" id="MobiDB-lite"/>
    </source>
</evidence>
<dbReference type="AlphaFoldDB" id="A0A316YJ21"/>
<dbReference type="FunFam" id="3.40.50.1100:FF:000005">
    <property type="entry name" value="Threonine dehydratase catabolic"/>
    <property type="match status" value="1"/>
</dbReference>
<dbReference type="Pfam" id="PF00291">
    <property type="entry name" value="PALP"/>
    <property type="match status" value="2"/>
</dbReference>
<dbReference type="GeneID" id="37043971"/>
<dbReference type="GO" id="GO:0030378">
    <property type="term" value="F:serine racemase activity"/>
    <property type="evidence" value="ECO:0007669"/>
    <property type="project" value="TreeGrafter"/>
</dbReference>
<keyword evidence="6" id="KW-0460">Magnesium</keyword>
<dbReference type="GO" id="GO:0030170">
    <property type="term" value="F:pyridoxal phosphate binding"/>
    <property type="evidence" value="ECO:0007669"/>
    <property type="project" value="InterPro"/>
</dbReference>
<feature type="domain" description="Tryptophan synthase beta chain-like PALP" evidence="10">
    <location>
        <begin position="18"/>
        <end position="196"/>
    </location>
</feature>
<comment type="cofactor">
    <cofactor evidence="4">
        <name>Mg(2+)</name>
        <dbReference type="ChEBI" id="CHEBI:18420"/>
    </cofactor>
</comment>
<dbReference type="GO" id="GO:0070179">
    <property type="term" value="P:D-serine biosynthetic process"/>
    <property type="evidence" value="ECO:0007669"/>
    <property type="project" value="TreeGrafter"/>
</dbReference>
<dbReference type="RefSeq" id="XP_025376407.1">
    <property type="nucleotide sequence ID" value="XM_025522055.1"/>
</dbReference>
<evidence type="ECO:0000256" key="4">
    <source>
        <dbReference type="ARBA" id="ARBA00001946"/>
    </source>
</evidence>
<name>A0A316YJ21_9BASI</name>
<keyword evidence="12" id="KW-1185">Reference proteome</keyword>
<comment type="similarity">
    <text evidence="5">Belongs to the serine/threonine dehydratase family.</text>
</comment>
<comment type="cofactor">
    <cofactor evidence="2">
        <name>pyridoxal 5'-phosphate</name>
        <dbReference type="ChEBI" id="CHEBI:597326"/>
    </cofactor>
</comment>
<organism evidence="11 12">
    <name type="scientific">Acaromyces ingoldii</name>
    <dbReference type="NCBI Taxonomy" id="215250"/>
    <lineage>
        <taxon>Eukaryota</taxon>
        <taxon>Fungi</taxon>
        <taxon>Dikarya</taxon>
        <taxon>Basidiomycota</taxon>
        <taxon>Ustilaginomycotina</taxon>
        <taxon>Exobasidiomycetes</taxon>
        <taxon>Exobasidiales</taxon>
        <taxon>Cryptobasidiaceae</taxon>
        <taxon>Acaromyces</taxon>
    </lineage>
</organism>
<dbReference type="Gene3D" id="3.40.50.1100">
    <property type="match status" value="2"/>
</dbReference>
<dbReference type="GO" id="GO:0005524">
    <property type="term" value="F:ATP binding"/>
    <property type="evidence" value="ECO:0007669"/>
    <property type="project" value="TreeGrafter"/>
</dbReference>
<dbReference type="GO" id="GO:0000287">
    <property type="term" value="F:magnesium ion binding"/>
    <property type="evidence" value="ECO:0007669"/>
    <property type="project" value="TreeGrafter"/>
</dbReference>
<dbReference type="SUPFAM" id="SSF53686">
    <property type="entry name" value="Tryptophan synthase beta subunit-like PLP-dependent enzymes"/>
    <property type="match status" value="1"/>
</dbReference>
<accession>A0A316YJ21</accession>
<dbReference type="GO" id="GO:0003941">
    <property type="term" value="F:L-serine ammonia-lyase activity"/>
    <property type="evidence" value="ECO:0007669"/>
    <property type="project" value="TreeGrafter"/>
</dbReference>
<dbReference type="PROSITE" id="PS00165">
    <property type="entry name" value="DEHYDRATASE_SER_THR"/>
    <property type="match status" value="1"/>
</dbReference>
<protein>
    <submittedName>
        <fullName evidence="11">Tryptophan synthase beta subunit-like PLP-dependent enzyme</fullName>
    </submittedName>
</protein>
<sequence>MTVDQVQLSDIKRAHELIRPHVHRTPLLTSRTLDELVTKAIGSPVPVRLAFKAENVQVVGAFKIRGATNAVLTHLERLKAEHGPDFDPKKLCVVTHSSGNHAAAIARAARSVGASAAIVMPRTSPQVKKDAVAGYGARIVECEPVLAARESAADLLKEELETNGSGTVVQFIHPYDEELVIAGQGTLGLELMDQVRELQVPSGSKLSSALAPSPDVEDNCSWRSRDEGKEPVVDFVIGPVGGGGMLSGLSTAVKGLDSRVTVIGAEPEKADDAFRSFQTGQLQDAISPPQTICDGLLTALSPRTLSHIRTHVSSIHLASERSILSALRLVWERMKQIIEPSAAVGLAVAFDNKDFHQQVLRIAGSAKEEVRMVLIWTGGNVELEKIVAALSATASSS</sequence>
<evidence type="ECO:0000256" key="7">
    <source>
        <dbReference type="ARBA" id="ARBA00022898"/>
    </source>
</evidence>
<dbReference type="OrthoDB" id="271064at2759"/>
<dbReference type="STRING" id="215250.A0A316YJ21"/>
<dbReference type="FunCoup" id="A0A316YJ21">
    <property type="interactions" value="110"/>
</dbReference>
<reference evidence="11 12" key="1">
    <citation type="journal article" date="2018" name="Mol. Biol. Evol.">
        <title>Broad Genomic Sampling Reveals a Smut Pathogenic Ancestry of the Fungal Clade Ustilaginomycotina.</title>
        <authorList>
            <person name="Kijpornyongpan T."/>
            <person name="Mondo S.J."/>
            <person name="Barry K."/>
            <person name="Sandor L."/>
            <person name="Lee J."/>
            <person name="Lipzen A."/>
            <person name="Pangilinan J."/>
            <person name="LaButti K."/>
            <person name="Hainaut M."/>
            <person name="Henrissat B."/>
            <person name="Grigoriev I.V."/>
            <person name="Spatafora J.W."/>
            <person name="Aime M.C."/>
        </authorList>
    </citation>
    <scope>NUCLEOTIDE SEQUENCE [LARGE SCALE GENOMIC DNA]</scope>
    <source>
        <strain evidence="11 12">MCA 4198</strain>
    </source>
</reference>
<evidence type="ECO:0000256" key="5">
    <source>
        <dbReference type="ARBA" id="ARBA00010869"/>
    </source>
</evidence>
<dbReference type="GO" id="GO:0008721">
    <property type="term" value="F:D-serine ammonia-lyase activity"/>
    <property type="evidence" value="ECO:0007669"/>
    <property type="project" value="TreeGrafter"/>
</dbReference>
<evidence type="ECO:0000259" key="10">
    <source>
        <dbReference type="Pfam" id="PF00291"/>
    </source>
</evidence>
<comment type="cofactor">
    <cofactor evidence="3">
        <name>Mn(2+)</name>
        <dbReference type="ChEBI" id="CHEBI:29035"/>
    </cofactor>
</comment>
<dbReference type="InterPro" id="IPR000634">
    <property type="entry name" value="Ser/Thr_deHydtase_PyrdxlP-BS"/>
</dbReference>
<evidence type="ECO:0000313" key="11">
    <source>
        <dbReference type="EMBL" id="PWN89209.1"/>
    </source>
</evidence>
<dbReference type="Proteomes" id="UP000245768">
    <property type="component" value="Unassembled WGS sequence"/>
</dbReference>